<feature type="binding site" evidence="6">
    <location>
        <position position="132"/>
    </location>
    <ligand>
        <name>S-adenosyl-L-methionine</name>
        <dbReference type="ChEBI" id="CHEBI:59789"/>
    </ligand>
</feature>
<dbReference type="CDD" id="cd02440">
    <property type="entry name" value="AdoMet_MTases"/>
    <property type="match status" value="1"/>
</dbReference>
<name>A0A1Y6FE84_9HYPH</name>
<evidence type="ECO:0000259" key="7">
    <source>
        <dbReference type="PROSITE" id="PS50123"/>
    </source>
</evidence>
<dbReference type="SMART" id="SM00138">
    <property type="entry name" value="MeTrc"/>
    <property type="match status" value="1"/>
</dbReference>
<evidence type="ECO:0000313" key="9">
    <source>
        <dbReference type="Proteomes" id="UP000194474"/>
    </source>
</evidence>
<comment type="catalytic activity">
    <reaction evidence="1 5">
        <text>L-glutamyl-[protein] + S-adenosyl-L-methionine = [protein]-L-glutamate 5-O-methyl ester + S-adenosyl-L-homocysteine</text>
        <dbReference type="Rhea" id="RHEA:24452"/>
        <dbReference type="Rhea" id="RHEA-COMP:10208"/>
        <dbReference type="Rhea" id="RHEA-COMP:10311"/>
        <dbReference type="ChEBI" id="CHEBI:29973"/>
        <dbReference type="ChEBI" id="CHEBI:57856"/>
        <dbReference type="ChEBI" id="CHEBI:59789"/>
        <dbReference type="ChEBI" id="CHEBI:82795"/>
        <dbReference type="EC" id="2.1.1.80"/>
    </reaction>
</comment>
<dbReference type="PANTHER" id="PTHR24422">
    <property type="entry name" value="CHEMOTAXIS PROTEIN METHYLTRANSFERASE"/>
    <property type="match status" value="1"/>
</dbReference>
<sequence length="289" mass="32799">MPALASQITTDVDDHLDMRDFQRIATLIGTEVGIKLPPAKRLMVEGRLRRRLRHLGLATFAEYGDLLFRRDGLEGELPYLINAVTTNKTDFFREPEHFDCMVKTLVPTLIEQRKDRSPLIKVWSAASSTGAEAFTIAMVLADLHAARRDFRFAVLGTDISTDVIETGQRAIYPSEQIAPVPPGMQTRYLMHSRRSGARPEVRIVPELRRHVRFERLNLMDAAYPYDRDVDIIFLRNVLIYFEKADQAKVITRLVGHLRPGGYLLLGHSESMIGTSITMRQVAPAVFQKV</sequence>
<keyword evidence="2 5" id="KW-0489">Methyltransferase</keyword>
<dbReference type="PANTHER" id="PTHR24422:SF26">
    <property type="entry name" value="CHEMOTAXIS PROTEIN METHYLTRANSFERASE"/>
    <property type="match status" value="1"/>
</dbReference>
<comment type="function">
    <text evidence="5">Methylation of the membrane-bound methyl-accepting chemotaxis proteins (MCP) to form gamma-glutamyl methyl ester residues in MCP.</text>
</comment>
<keyword evidence="4 5" id="KW-0949">S-adenosyl-L-methionine</keyword>
<dbReference type="Pfam" id="PF03705">
    <property type="entry name" value="CheR_N"/>
    <property type="match status" value="1"/>
</dbReference>
<dbReference type="Proteomes" id="UP000194474">
    <property type="component" value="Unassembled WGS sequence"/>
</dbReference>
<feature type="binding site" evidence="6">
    <location>
        <position position="93"/>
    </location>
    <ligand>
        <name>S-adenosyl-L-methionine</name>
        <dbReference type="ChEBI" id="CHEBI:59789"/>
    </ligand>
</feature>
<dbReference type="InterPro" id="IPR022641">
    <property type="entry name" value="CheR_N"/>
</dbReference>
<feature type="domain" description="CheR-type methyltransferase" evidence="7">
    <location>
        <begin position="19"/>
        <end position="289"/>
    </location>
</feature>
<dbReference type="InterPro" id="IPR036804">
    <property type="entry name" value="CheR_N_sf"/>
</dbReference>
<feature type="binding site" evidence="6">
    <location>
        <position position="89"/>
    </location>
    <ligand>
        <name>S-adenosyl-L-methionine</name>
        <dbReference type="ChEBI" id="CHEBI:59789"/>
    </ligand>
</feature>
<feature type="binding site" evidence="6">
    <location>
        <begin position="235"/>
        <end position="236"/>
    </location>
    <ligand>
        <name>S-adenosyl-L-methionine</name>
        <dbReference type="ChEBI" id="CHEBI:59789"/>
    </ligand>
</feature>
<keyword evidence="9" id="KW-1185">Reference proteome</keyword>
<evidence type="ECO:0000256" key="2">
    <source>
        <dbReference type="ARBA" id="ARBA00022603"/>
    </source>
</evidence>
<evidence type="ECO:0000256" key="5">
    <source>
        <dbReference type="PIRNR" id="PIRNR000410"/>
    </source>
</evidence>
<dbReference type="RefSeq" id="WP_086470497.1">
    <property type="nucleotide sequence ID" value="NZ_FXWK01000001.1"/>
</dbReference>
<dbReference type="PIRSF" id="PIRSF000410">
    <property type="entry name" value="CheR"/>
    <property type="match status" value="1"/>
</dbReference>
<feature type="binding site" evidence="6">
    <location>
        <begin position="217"/>
        <end position="218"/>
    </location>
    <ligand>
        <name>S-adenosyl-L-methionine</name>
        <dbReference type="ChEBI" id="CHEBI:59789"/>
    </ligand>
</feature>
<dbReference type="EC" id="2.1.1.80" evidence="5"/>
<dbReference type="InterPro" id="IPR026024">
    <property type="entry name" value="Chemotaxis_MeTrfase_CheR"/>
</dbReference>
<feature type="binding site" evidence="6">
    <location>
        <position position="158"/>
    </location>
    <ligand>
        <name>S-adenosyl-L-methionine</name>
        <dbReference type="ChEBI" id="CHEBI:59789"/>
    </ligand>
</feature>
<dbReference type="GO" id="GO:0032259">
    <property type="term" value="P:methylation"/>
    <property type="evidence" value="ECO:0007669"/>
    <property type="project" value="UniProtKB-KW"/>
</dbReference>
<dbReference type="SUPFAM" id="SSF53335">
    <property type="entry name" value="S-adenosyl-L-methionine-dependent methyltransferases"/>
    <property type="match status" value="1"/>
</dbReference>
<keyword evidence="3 5" id="KW-0808">Transferase</keyword>
<dbReference type="AlphaFoldDB" id="A0A1Y6FE84"/>
<dbReference type="OrthoDB" id="9816309at2"/>
<protein>
    <recommendedName>
        <fullName evidence="5">Chemotaxis protein methyltransferase</fullName>
        <ecNumber evidence="5">2.1.1.80</ecNumber>
    </recommendedName>
</protein>
<dbReference type="SUPFAM" id="SSF47757">
    <property type="entry name" value="Chemotaxis receptor methyltransferase CheR, N-terminal domain"/>
    <property type="match status" value="1"/>
</dbReference>
<evidence type="ECO:0000256" key="1">
    <source>
        <dbReference type="ARBA" id="ARBA00001541"/>
    </source>
</evidence>
<organism evidence="8 9">
    <name type="scientific">Devosia lucknowensis</name>
    <dbReference type="NCBI Taxonomy" id="1096929"/>
    <lineage>
        <taxon>Bacteria</taxon>
        <taxon>Pseudomonadati</taxon>
        <taxon>Pseudomonadota</taxon>
        <taxon>Alphaproteobacteria</taxon>
        <taxon>Hyphomicrobiales</taxon>
        <taxon>Devosiaceae</taxon>
        <taxon>Devosia</taxon>
    </lineage>
</organism>
<accession>A0A1Y6FE84</accession>
<proteinExistence type="predicted"/>
<evidence type="ECO:0000256" key="6">
    <source>
        <dbReference type="PIRSR" id="PIRSR000410-1"/>
    </source>
</evidence>
<evidence type="ECO:0000256" key="4">
    <source>
        <dbReference type="ARBA" id="ARBA00022691"/>
    </source>
</evidence>
<dbReference type="InterPro" id="IPR000780">
    <property type="entry name" value="CheR_MeTrfase"/>
</dbReference>
<evidence type="ECO:0000313" key="8">
    <source>
        <dbReference type="EMBL" id="SMQ73087.1"/>
    </source>
</evidence>
<dbReference type="Pfam" id="PF01739">
    <property type="entry name" value="CheR"/>
    <property type="match status" value="1"/>
</dbReference>
<dbReference type="InterPro" id="IPR029063">
    <property type="entry name" value="SAM-dependent_MTases_sf"/>
</dbReference>
<dbReference type="Gene3D" id="3.40.50.150">
    <property type="entry name" value="Vaccinia Virus protein VP39"/>
    <property type="match status" value="1"/>
</dbReference>
<dbReference type="EMBL" id="FXWK01000001">
    <property type="protein sequence ID" value="SMQ73087.1"/>
    <property type="molecule type" value="Genomic_DNA"/>
</dbReference>
<gene>
    <name evidence="8" type="ORF">SAMN06295905_2260</name>
</gene>
<feature type="binding site" evidence="6">
    <location>
        <position position="87"/>
    </location>
    <ligand>
        <name>S-adenosyl-L-methionine</name>
        <dbReference type="ChEBI" id="CHEBI:59789"/>
    </ligand>
</feature>
<dbReference type="Gene3D" id="1.10.155.10">
    <property type="entry name" value="Chemotaxis receptor methyltransferase CheR, N-terminal domain"/>
    <property type="match status" value="1"/>
</dbReference>
<reference evidence="9" key="1">
    <citation type="submission" date="2017-04" db="EMBL/GenBank/DDBJ databases">
        <authorList>
            <person name="Varghese N."/>
            <person name="Submissions S."/>
        </authorList>
    </citation>
    <scope>NUCLEOTIDE SEQUENCE [LARGE SCALE GENOMIC DNA]</scope>
</reference>
<dbReference type="PROSITE" id="PS50123">
    <property type="entry name" value="CHER"/>
    <property type="match status" value="1"/>
</dbReference>
<dbReference type="InterPro" id="IPR022642">
    <property type="entry name" value="CheR_C"/>
</dbReference>
<dbReference type="InterPro" id="IPR050903">
    <property type="entry name" value="Bact_Chemotaxis_MeTrfase"/>
</dbReference>
<dbReference type="PRINTS" id="PR00996">
    <property type="entry name" value="CHERMTFRASE"/>
</dbReference>
<evidence type="ECO:0000256" key="3">
    <source>
        <dbReference type="ARBA" id="ARBA00022679"/>
    </source>
</evidence>
<dbReference type="GO" id="GO:0008983">
    <property type="term" value="F:protein-glutamate O-methyltransferase activity"/>
    <property type="evidence" value="ECO:0007669"/>
    <property type="project" value="UniProtKB-EC"/>
</dbReference>